<protein>
    <submittedName>
        <fullName evidence="5">Epoxide hydrolase 1</fullName>
    </submittedName>
</protein>
<feature type="active site" description="Proton donor" evidence="3">
    <location>
        <position position="323"/>
    </location>
</feature>
<organism evidence="5 6">
    <name type="scientific">Coniella lustricola</name>
    <dbReference type="NCBI Taxonomy" id="2025994"/>
    <lineage>
        <taxon>Eukaryota</taxon>
        <taxon>Fungi</taxon>
        <taxon>Dikarya</taxon>
        <taxon>Ascomycota</taxon>
        <taxon>Pezizomycotina</taxon>
        <taxon>Sordariomycetes</taxon>
        <taxon>Sordariomycetidae</taxon>
        <taxon>Diaporthales</taxon>
        <taxon>Schizoparmaceae</taxon>
        <taxon>Coniella</taxon>
    </lineage>
</organism>
<proteinExistence type="inferred from homology"/>
<dbReference type="EMBL" id="KZ678607">
    <property type="protein sequence ID" value="PSR78437.1"/>
    <property type="molecule type" value="Genomic_DNA"/>
</dbReference>
<dbReference type="Gene3D" id="3.40.50.1820">
    <property type="entry name" value="alpha/beta hydrolase"/>
    <property type="match status" value="1"/>
</dbReference>
<accession>A0A2T2ZWF7</accession>
<dbReference type="PANTHER" id="PTHR21661:SF39">
    <property type="entry name" value="HYDROLASE, PUTATIVE (AFU_ORTHOLOGUE AFUA_3G08960)-RELATED"/>
    <property type="match status" value="1"/>
</dbReference>
<keyword evidence="6" id="KW-1185">Reference proteome</keyword>
<sequence>MASLHEFDTFPAAASAKPEAFQLHVFESRLGDLMTLLKLSPIGPPTWENSAVAREQGKYFGVTRDWLSQAKESWLNKFDWRAHEARINSFPNFKVPIQDGEGEPFSIHFAALFSTKTDAVPVIFLHGWPGCFLEFLPMLDILRTKYTAETLPFHAIVPSLPGYGLSSGPPLDRDFSGKDAARILNKLMVELGFGRGYVTQGGDVGYMISRILNADHDECKAMHVNTMMPEHDLDDTEGLDETELRYLAKFKDWQAKGAAYALEHGTRPATIGLVMAASPLALLAWTGEKYLEWSNTDIPLDTILAFASLYWFTSSMPRNVWPYRNILPDSPSRGAPPMSETKPVGYSAFRDIYVLPKVWTKRYPMIKFRKEHNKGGHFAALEQPEAFLADVHEFLFDIAGPL</sequence>
<evidence type="ECO:0000313" key="6">
    <source>
        <dbReference type="Proteomes" id="UP000241462"/>
    </source>
</evidence>
<evidence type="ECO:0000256" key="1">
    <source>
        <dbReference type="ARBA" id="ARBA00010088"/>
    </source>
</evidence>
<dbReference type="OrthoDB" id="7130006at2759"/>
<feature type="domain" description="Epoxide hydrolase N-terminal" evidence="4">
    <location>
        <begin position="19"/>
        <end position="135"/>
    </location>
</feature>
<dbReference type="AlphaFoldDB" id="A0A2T2ZWF7"/>
<feature type="active site" description="Proton acceptor" evidence="3">
    <location>
        <position position="377"/>
    </location>
</feature>
<dbReference type="InterPro" id="IPR016292">
    <property type="entry name" value="Epoxide_hydrolase"/>
</dbReference>
<dbReference type="PANTHER" id="PTHR21661">
    <property type="entry name" value="EPOXIDE HYDROLASE 1-RELATED"/>
    <property type="match status" value="1"/>
</dbReference>
<dbReference type="STRING" id="2025994.A0A2T2ZWF7"/>
<reference evidence="5 6" key="1">
    <citation type="journal article" date="2018" name="Mycol. Prog.">
        <title>Coniella lustricola, a new species from submerged detritus.</title>
        <authorList>
            <person name="Raudabaugh D.B."/>
            <person name="Iturriaga T."/>
            <person name="Carver A."/>
            <person name="Mondo S."/>
            <person name="Pangilinan J."/>
            <person name="Lipzen A."/>
            <person name="He G."/>
            <person name="Amirebrahimi M."/>
            <person name="Grigoriev I.V."/>
            <person name="Miller A.N."/>
        </authorList>
    </citation>
    <scope>NUCLEOTIDE SEQUENCE [LARGE SCALE GENOMIC DNA]</scope>
    <source>
        <strain evidence="5 6">B22-T-1</strain>
    </source>
</reference>
<comment type="similarity">
    <text evidence="1">Belongs to the peptidase S33 family.</text>
</comment>
<evidence type="ECO:0000313" key="5">
    <source>
        <dbReference type="EMBL" id="PSR78437.1"/>
    </source>
</evidence>
<dbReference type="PRINTS" id="PR00412">
    <property type="entry name" value="EPOXHYDRLASE"/>
</dbReference>
<dbReference type="InterPro" id="IPR000639">
    <property type="entry name" value="Epox_hydrolase-like"/>
</dbReference>
<dbReference type="InterPro" id="IPR010497">
    <property type="entry name" value="Epoxide_hydro_N"/>
</dbReference>
<keyword evidence="2 5" id="KW-0378">Hydrolase</keyword>
<dbReference type="InParanoid" id="A0A2T2ZWF7"/>
<dbReference type="Pfam" id="PF06441">
    <property type="entry name" value="EHN"/>
    <property type="match status" value="1"/>
</dbReference>
<gene>
    <name evidence="5" type="ORF">BD289DRAFT_122768</name>
</gene>
<dbReference type="Proteomes" id="UP000241462">
    <property type="component" value="Unassembled WGS sequence"/>
</dbReference>
<evidence type="ECO:0000256" key="3">
    <source>
        <dbReference type="PIRSR" id="PIRSR001112-1"/>
    </source>
</evidence>
<dbReference type="SUPFAM" id="SSF53474">
    <property type="entry name" value="alpha/beta-Hydrolases"/>
    <property type="match status" value="1"/>
</dbReference>
<feature type="active site" description="Nucleophile" evidence="3">
    <location>
        <position position="203"/>
    </location>
</feature>
<name>A0A2T2ZWF7_9PEZI</name>
<dbReference type="GO" id="GO:0004301">
    <property type="term" value="F:epoxide hydrolase activity"/>
    <property type="evidence" value="ECO:0007669"/>
    <property type="project" value="TreeGrafter"/>
</dbReference>
<evidence type="ECO:0000256" key="2">
    <source>
        <dbReference type="ARBA" id="ARBA00022801"/>
    </source>
</evidence>
<dbReference type="GO" id="GO:0097176">
    <property type="term" value="P:epoxide metabolic process"/>
    <property type="evidence" value="ECO:0007669"/>
    <property type="project" value="TreeGrafter"/>
</dbReference>
<dbReference type="InterPro" id="IPR029058">
    <property type="entry name" value="AB_hydrolase_fold"/>
</dbReference>
<dbReference type="PIRSF" id="PIRSF001112">
    <property type="entry name" value="Epoxide_hydrolase"/>
    <property type="match status" value="1"/>
</dbReference>
<evidence type="ECO:0000259" key="4">
    <source>
        <dbReference type="Pfam" id="PF06441"/>
    </source>
</evidence>